<name>A0A540V1J0_9BACL</name>
<reference evidence="6 7" key="1">
    <citation type="submission" date="2019-06" db="EMBL/GenBank/DDBJ databases">
        <title>Genome sequence of Ureibacillus terrenus.</title>
        <authorList>
            <person name="Maclea K.S."/>
            <person name="Simoes M."/>
        </authorList>
    </citation>
    <scope>NUCLEOTIDE SEQUENCE [LARGE SCALE GENOMIC DNA]</scope>
    <source>
        <strain evidence="6 7">ATCC BAA-384</strain>
    </source>
</reference>
<accession>A0A540V1J0</accession>
<dbReference type="Pfam" id="PF02674">
    <property type="entry name" value="Colicin_V"/>
    <property type="match status" value="1"/>
</dbReference>
<evidence type="ECO:0000313" key="6">
    <source>
        <dbReference type="EMBL" id="TQE90620.1"/>
    </source>
</evidence>
<keyword evidence="2 5" id="KW-0812">Transmembrane</keyword>
<dbReference type="Proteomes" id="UP000315753">
    <property type="component" value="Unassembled WGS sequence"/>
</dbReference>
<evidence type="ECO:0000256" key="1">
    <source>
        <dbReference type="ARBA" id="ARBA00004141"/>
    </source>
</evidence>
<evidence type="ECO:0000256" key="2">
    <source>
        <dbReference type="ARBA" id="ARBA00022692"/>
    </source>
</evidence>
<dbReference type="PANTHER" id="PTHR37306">
    <property type="entry name" value="COLICIN V PRODUCTION PROTEIN"/>
    <property type="match status" value="1"/>
</dbReference>
<evidence type="ECO:0000256" key="4">
    <source>
        <dbReference type="ARBA" id="ARBA00023136"/>
    </source>
</evidence>
<proteinExistence type="predicted"/>
<dbReference type="GO" id="GO:0016020">
    <property type="term" value="C:membrane"/>
    <property type="evidence" value="ECO:0007669"/>
    <property type="project" value="UniProtKB-SubCell"/>
</dbReference>
<dbReference type="AlphaFoldDB" id="A0A540V1J0"/>
<dbReference type="InterPro" id="IPR003825">
    <property type="entry name" value="Colicin-V_CvpA"/>
</dbReference>
<protein>
    <submittedName>
        <fullName evidence="6">CvpA family protein</fullName>
    </submittedName>
</protein>
<comment type="subcellular location">
    <subcellularLocation>
        <location evidence="1">Membrane</location>
        <topology evidence="1">Multi-pass membrane protein</topology>
    </subcellularLocation>
</comment>
<evidence type="ECO:0000256" key="5">
    <source>
        <dbReference type="SAM" id="Phobius"/>
    </source>
</evidence>
<organism evidence="6 7">
    <name type="scientific">Ureibacillus terrenus</name>
    <dbReference type="NCBI Taxonomy" id="118246"/>
    <lineage>
        <taxon>Bacteria</taxon>
        <taxon>Bacillati</taxon>
        <taxon>Bacillota</taxon>
        <taxon>Bacilli</taxon>
        <taxon>Bacillales</taxon>
        <taxon>Caryophanaceae</taxon>
        <taxon>Ureibacillus</taxon>
    </lineage>
</organism>
<dbReference type="RefSeq" id="WP_141602414.1">
    <property type="nucleotide sequence ID" value="NZ_JARMSC010000033.1"/>
</dbReference>
<feature type="transmembrane region" description="Helical" evidence="5">
    <location>
        <begin position="78"/>
        <end position="105"/>
    </location>
</feature>
<keyword evidence="3 5" id="KW-1133">Transmembrane helix</keyword>
<dbReference type="EMBL" id="VIGD01000010">
    <property type="protein sequence ID" value="TQE90620.1"/>
    <property type="molecule type" value="Genomic_DNA"/>
</dbReference>
<comment type="caution">
    <text evidence="6">The sequence shown here is derived from an EMBL/GenBank/DDBJ whole genome shotgun (WGS) entry which is preliminary data.</text>
</comment>
<dbReference type="GO" id="GO:0009403">
    <property type="term" value="P:toxin biosynthetic process"/>
    <property type="evidence" value="ECO:0007669"/>
    <property type="project" value="InterPro"/>
</dbReference>
<dbReference type="PANTHER" id="PTHR37306:SF1">
    <property type="entry name" value="COLICIN V PRODUCTION PROTEIN"/>
    <property type="match status" value="1"/>
</dbReference>
<evidence type="ECO:0000313" key="7">
    <source>
        <dbReference type="Proteomes" id="UP000315753"/>
    </source>
</evidence>
<sequence length="181" mass="20816">MLDIILIVIFAISLLIGIKRGFILQAINLVGFFVALIVAFIYYKPLAEKFMLWIPYPGLEPDSSLTLMLDALDVDRTFYRIIAFAVIFFVVKLAMQIVASAFDFLTFLPVLKSFNRLLGGLLCFVEFYFILFILLYVMALLPIDTVQEYMGSSIVANLMLEHTPVVTQLFQKLWYIYLENQ</sequence>
<feature type="transmembrane region" description="Helical" evidence="5">
    <location>
        <begin position="117"/>
        <end position="143"/>
    </location>
</feature>
<keyword evidence="4 5" id="KW-0472">Membrane</keyword>
<gene>
    <name evidence="6" type="ORF">FKZ59_08930</name>
</gene>
<keyword evidence="7" id="KW-1185">Reference proteome</keyword>
<dbReference type="OrthoDB" id="1809613at2"/>
<evidence type="ECO:0000256" key="3">
    <source>
        <dbReference type="ARBA" id="ARBA00022989"/>
    </source>
</evidence>
<feature type="transmembrane region" description="Helical" evidence="5">
    <location>
        <begin position="21"/>
        <end position="43"/>
    </location>
</feature>